<name>V6LZV6_9EUKA</name>
<dbReference type="EMBL" id="KI545953">
    <property type="protein sequence ID" value="EST49291.1"/>
    <property type="molecule type" value="Genomic_DNA"/>
</dbReference>
<reference evidence="2" key="2">
    <citation type="submission" date="2020-12" db="EMBL/GenBank/DDBJ databases">
        <title>New Spironucleus salmonicida genome in near-complete chromosomes.</title>
        <authorList>
            <person name="Xu F."/>
            <person name="Kurt Z."/>
            <person name="Jimenez-Gonzalez A."/>
            <person name="Astvaldsson A."/>
            <person name="Andersson J.O."/>
            <person name="Svard S.G."/>
        </authorList>
    </citation>
    <scope>NUCLEOTIDE SEQUENCE</scope>
    <source>
        <strain evidence="2">ATCC 50377</strain>
    </source>
</reference>
<dbReference type="AlphaFoldDB" id="V6LZV6"/>
<gene>
    <name evidence="1" type="ORF">SS50377_10514</name>
    <name evidence="2" type="ORF">SS50377_26822</name>
</gene>
<keyword evidence="3" id="KW-1185">Reference proteome</keyword>
<evidence type="ECO:0000313" key="2">
    <source>
        <dbReference type="EMBL" id="KAH0570542.1"/>
    </source>
</evidence>
<evidence type="ECO:0000313" key="1">
    <source>
        <dbReference type="EMBL" id="EST49291.1"/>
    </source>
</evidence>
<protein>
    <submittedName>
        <fullName evidence="1">Uncharacterized protein</fullName>
    </submittedName>
</protein>
<evidence type="ECO:0000313" key="3">
    <source>
        <dbReference type="Proteomes" id="UP000018208"/>
    </source>
</evidence>
<proteinExistence type="predicted"/>
<reference evidence="1 2" key="1">
    <citation type="journal article" date="2014" name="PLoS Genet.">
        <title>The Genome of Spironucleus salmonicida Highlights a Fish Pathogen Adapted to Fluctuating Environments.</title>
        <authorList>
            <person name="Xu F."/>
            <person name="Jerlstrom-Hultqvist J."/>
            <person name="Einarsson E."/>
            <person name="Astvaldsson A."/>
            <person name="Svard S.G."/>
            <person name="Andersson J.O."/>
        </authorList>
    </citation>
    <scope>NUCLEOTIDE SEQUENCE</scope>
    <source>
        <strain evidence="2">ATCC 50377</strain>
    </source>
</reference>
<dbReference type="EMBL" id="AUWU02000007">
    <property type="protein sequence ID" value="KAH0570542.1"/>
    <property type="molecule type" value="Genomic_DNA"/>
</dbReference>
<dbReference type="Proteomes" id="UP000018208">
    <property type="component" value="Unassembled WGS sequence"/>
</dbReference>
<organism evidence="1">
    <name type="scientific">Spironucleus salmonicida</name>
    <dbReference type="NCBI Taxonomy" id="348837"/>
    <lineage>
        <taxon>Eukaryota</taxon>
        <taxon>Metamonada</taxon>
        <taxon>Diplomonadida</taxon>
        <taxon>Hexamitidae</taxon>
        <taxon>Hexamitinae</taxon>
        <taxon>Spironucleus</taxon>
    </lineage>
</organism>
<dbReference type="VEuPathDB" id="GiardiaDB:SS50377_26822"/>
<sequence length="213" mass="24977">MEQTVNNKFTQHKVLHQQNYIDHQSNMDVIRSLPLYSRLNLRQPQDNKMLESMLLITPLKKNDVTDKMVDIYMSTIKDSSMSRYDTKKQISKSLVDVSPNIKENVKQEKINESDAVQVYSRLYPKELTDEERKIHTPELSFTKSLRLSQIQPQFAGSRPFQRKAKYVALNSLGEQKIQFQTNSVNHSQKNIIIDQTIQRMDSINEEIKLITYE</sequence>
<accession>V6LZV6</accession>